<dbReference type="Proteomes" id="UP000177740">
    <property type="component" value="Unassembled WGS sequence"/>
</dbReference>
<protein>
    <submittedName>
        <fullName evidence="2">Uncharacterized protein</fullName>
    </submittedName>
</protein>
<accession>A0A1G2EPZ4</accession>
<evidence type="ECO:0000313" key="2">
    <source>
        <dbReference type="EMBL" id="OGZ27441.1"/>
    </source>
</evidence>
<name>A0A1G2EPZ4_9BACT</name>
<evidence type="ECO:0000313" key="3">
    <source>
        <dbReference type="Proteomes" id="UP000177740"/>
    </source>
</evidence>
<gene>
    <name evidence="2" type="ORF">A2365_03125</name>
</gene>
<dbReference type="EMBL" id="MHMM01000006">
    <property type="protein sequence ID" value="OGZ27441.1"/>
    <property type="molecule type" value="Genomic_DNA"/>
</dbReference>
<reference evidence="2 3" key="1">
    <citation type="journal article" date="2016" name="Nat. Commun.">
        <title>Thousands of microbial genomes shed light on interconnected biogeochemical processes in an aquifer system.</title>
        <authorList>
            <person name="Anantharaman K."/>
            <person name="Brown C.T."/>
            <person name="Hug L.A."/>
            <person name="Sharon I."/>
            <person name="Castelle C.J."/>
            <person name="Probst A.J."/>
            <person name="Thomas B.C."/>
            <person name="Singh A."/>
            <person name="Wilkins M.J."/>
            <person name="Karaoz U."/>
            <person name="Brodie E.L."/>
            <person name="Williams K.H."/>
            <person name="Hubbard S.S."/>
            <person name="Banfield J.F."/>
        </authorList>
    </citation>
    <scope>NUCLEOTIDE SEQUENCE [LARGE SCALE GENOMIC DNA]</scope>
</reference>
<sequence>MGKREEANQLADKIFQLFADKPYVDEMVVTIFDTFVRDKEGDSQPFLRLANSCQDHTTEIIQKLRRLGLDVEHVQLQAFYPKQTIIAVSVNELNKFGCPHCGYRSGAMPVSGGGSGVWQCGECGKTCCVLAEGVVKSTIGFNGEYPELQSHPRRGTPAHGRPDNKPDSGGEFFRSRGIGLDDCSCFVCGTKGHPMLHNIAAFVQCKEAGERVVTMIGQGAVLDYREYEPDRVQVKVGACDAHYANLEELDRLVSSGTISTNVVKMARDFSLTPSK</sequence>
<proteinExistence type="predicted"/>
<evidence type="ECO:0000256" key="1">
    <source>
        <dbReference type="SAM" id="MobiDB-lite"/>
    </source>
</evidence>
<organism evidence="2 3">
    <name type="scientific">Candidatus Nealsonbacteria bacterium RIFOXYB1_FULL_40_15</name>
    <dbReference type="NCBI Taxonomy" id="1801677"/>
    <lineage>
        <taxon>Bacteria</taxon>
        <taxon>Candidatus Nealsoniibacteriota</taxon>
    </lineage>
</organism>
<dbReference type="STRING" id="1801677.A2365_03125"/>
<dbReference type="AlphaFoldDB" id="A0A1G2EPZ4"/>
<comment type="caution">
    <text evidence="2">The sequence shown here is derived from an EMBL/GenBank/DDBJ whole genome shotgun (WGS) entry which is preliminary data.</text>
</comment>
<feature type="region of interest" description="Disordered" evidence="1">
    <location>
        <begin position="145"/>
        <end position="171"/>
    </location>
</feature>